<gene>
    <name evidence="3" type="ORF">D6C84_06139</name>
</gene>
<comment type="similarity">
    <text evidence="1">Belongs to the zinc-containing alcohol dehydrogenase family.</text>
</comment>
<dbReference type="Proteomes" id="UP000310039">
    <property type="component" value="Unassembled WGS sequence"/>
</dbReference>
<dbReference type="GO" id="GO:0016651">
    <property type="term" value="F:oxidoreductase activity, acting on NAD(P)H"/>
    <property type="evidence" value="ECO:0007669"/>
    <property type="project" value="InterPro"/>
</dbReference>
<sequence>MKQVINLAAPEVTTKIVDSPIPEPEAKQVLIKVIVSGLNSKDWKAPVYSLAYEGPDDGSINARSREGVNQGDDIAGIMEKSARMLSNSRCRSGDDPTRGLHLYGASMSVGAYVVKLVRNSNIHPIIAIAGKGTDYVNTIVDTTKGDAVFDYRNGADEMISKIKKHLKAGDHGLVLHGLDPGIGKSSQKVLNEIVMPSDTEVASATKTMTSVGVVHNTDNGCHGGDARDLGLVTARWLTKAMQTGTFKGHPFEVRPGGLHAVDQALKDLKDGKNSATKYVFRIEDTPAS</sequence>
<name>A0A4S9XQ21_AURPU</name>
<evidence type="ECO:0008006" key="5">
    <source>
        <dbReference type="Google" id="ProtNLM"/>
    </source>
</evidence>
<dbReference type="SUPFAM" id="SSF50129">
    <property type="entry name" value="GroES-like"/>
    <property type="match status" value="1"/>
</dbReference>
<comment type="caution">
    <text evidence="3">The sequence shown here is derived from an EMBL/GenBank/DDBJ whole genome shotgun (WGS) entry which is preliminary data.</text>
</comment>
<dbReference type="InterPro" id="IPR047122">
    <property type="entry name" value="Trans-enoyl_RdTase-like"/>
</dbReference>
<proteinExistence type="inferred from homology"/>
<dbReference type="PANTHER" id="PTHR45348:SF5">
    <property type="entry name" value="OXIDOREDUCTASE, PUTATIVE (AFU_ORTHOLOGUE AFUA_8G01420)-RELATED"/>
    <property type="match status" value="1"/>
</dbReference>
<dbReference type="AlphaFoldDB" id="A0A4S9XQ21"/>
<evidence type="ECO:0000313" key="4">
    <source>
        <dbReference type="Proteomes" id="UP000310039"/>
    </source>
</evidence>
<evidence type="ECO:0000256" key="1">
    <source>
        <dbReference type="ARBA" id="ARBA00008072"/>
    </source>
</evidence>
<organism evidence="3 4">
    <name type="scientific">Aureobasidium pullulans</name>
    <name type="common">Black yeast</name>
    <name type="synonym">Pullularia pullulans</name>
    <dbReference type="NCBI Taxonomy" id="5580"/>
    <lineage>
        <taxon>Eukaryota</taxon>
        <taxon>Fungi</taxon>
        <taxon>Dikarya</taxon>
        <taxon>Ascomycota</taxon>
        <taxon>Pezizomycotina</taxon>
        <taxon>Dothideomycetes</taxon>
        <taxon>Dothideomycetidae</taxon>
        <taxon>Dothideales</taxon>
        <taxon>Saccotheciaceae</taxon>
        <taxon>Aureobasidium</taxon>
    </lineage>
</organism>
<evidence type="ECO:0000256" key="2">
    <source>
        <dbReference type="ARBA" id="ARBA00023002"/>
    </source>
</evidence>
<dbReference type="Gene3D" id="3.90.180.10">
    <property type="entry name" value="Medium-chain alcohol dehydrogenases, catalytic domain"/>
    <property type="match status" value="2"/>
</dbReference>
<protein>
    <recommendedName>
        <fullName evidence="5">GroES-like protein</fullName>
    </recommendedName>
</protein>
<keyword evidence="2" id="KW-0560">Oxidoreductase</keyword>
<dbReference type="EMBL" id="QZBT01000087">
    <property type="protein sequence ID" value="THZ81958.1"/>
    <property type="molecule type" value="Genomic_DNA"/>
</dbReference>
<dbReference type="Gene3D" id="3.40.50.720">
    <property type="entry name" value="NAD(P)-binding Rossmann-like Domain"/>
    <property type="match status" value="1"/>
</dbReference>
<dbReference type="PANTHER" id="PTHR45348">
    <property type="entry name" value="HYPOTHETICAL OXIDOREDUCTASE (EUROFUNG)"/>
    <property type="match status" value="1"/>
</dbReference>
<dbReference type="InterPro" id="IPR011032">
    <property type="entry name" value="GroES-like_sf"/>
</dbReference>
<evidence type="ECO:0000313" key="3">
    <source>
        <dbReference type="EMBL" id="THZ81958.1"/>
    </source>
</evidence>
<accession>A0A4S9XQ21</accession>
<reference evidence="3 4" key="1">
    <citation type="submission" date="2018-10" db="EMBL/GenBank/DDBJ databases">
        <title>Fifty Aureobasidium pullulans genomes reveal a recombining polyextremotolerant generalist.</title>
        <authorList>
            <person name="Gostincar C."/>
            <person name="Turk M."/>
            <person name="Zajc J."/>
            <person name="Gunde-Cimerman N."/>
        </authorList>
    </citation>
    <scope>NUCLEOTIDE SEQUENCE [LARGE SCALE GENOMIC DNA]</scope>
    <source>
        <strain evidence="3 4">EXF-3403</strain>
    </source>
</reference>